<protein>
    <recommendedName>
        <fullName evidence="3">ImmA/IrrE family metallo-endopeptidase</fullName>
    </recommendedName>
</protein>
<evidence type="ECO:0008006" key="3">
    <source>
        <dbReference type="Google" id="ProtNLM"/>
    </source>
</evidence>
<sequence>MDNRTLLNYCRQVVGQLEIPAPYDVAEVCDLIEQRRGRQLSVLPMAIPVYEGSPSGLWVETDDCDYILYQANTTRAHQEHIVAHEIGHMLLDHRSLPSDQDEVSQLLMPSLDPALVRTVLSRTSYLDLEEQQAEVVASLLPIQAGQSQRRQAARDVPAGVANLVDHLERSLLARSGRRI</sequence>
<proteinExistence type="predicted"/>
<evidence type="ECO:0000313" key="1">
    <source>
        <dbReference type="EMBL" id="KAB7839483.1"/>
    </source>
</evidence>
<accession>A0A5N5W3X0</accession>
<dbReference type="AlphaFoldDB" id="A0A5N5W3X0"/>
<dbReference type="OrthoDB" id="4144896at2"/>
<dbReference type="Gene3D" id="1.10.10.2910">
    <property type="match status" value="1"/>
</dbReference>
<dbReference type="Proteomes" id="UP000327000">
    <property type="component" value="Unassembled WGS sequence"/>
</dbReference>
<comment type="caution">
    <text evidence="1">The sequence shown here is derived from an EMBL/GenBank/DDBJ whole genome shotgun (WGS) entry which is preliminary data.</text>
</comment>
<dbReference type="RefSeq" id="WP_152264596.1">
    <property type="nucleotide sequence ID" value="NZ_VOKX01000070.1"/>
</dbReference>
<reference evidence="1 2" key="1">
    <citation type="journal article" date="2019" name="Microb. Cell Fact.">
        <title>Exploring novel herbicidin analogues by transcriptional regulator overexpression and MS/MS molecular networking.</title>
        <authorList>
            <person name="Shi Y."/>
            <person name="Gu R."/>
            <person name="Li Y."/>
            <person name="Wang X."/>
            <person name="Ren W."/>
            <person name="Li X."/>
            <person name="Wang L."/>
            <person name="Xie Y."/>
            <person name="Hong B."/>
        </authorList>
    </citation>
    <scope>NUCLEOTIDE SEQUENCE [LARGE SCALE GENOMIC DNA]</scope>
    <source>
        <strain evidence="1 2">US-43</strain>
    </source>
</reference>
<organism evidence="1 2">
    <name type="scientific">Streptomyces mobaraensis</name>
    <name type="common">Streptoverticillium mobaraense</name>
    <dbReference type="NCBI Taxonomy" id="35621"/>
    <lineage>
        <taxon>Bacteria</taxon>
        <taxon>Bacillati</taxon>
        <taxon>Actinomycetota</taxon>
        <taxon>Actinomycetes</taxon>
        <taxon>Kitasatosporales</taxon>
        <taxon>Streptomycetaceae</taxon>
        <taxon>Streptomyces</taxon>
    </lineage>
</organism>
<keyword evidence="2" id="KW-1185">Reference proteome</keyword>
<dbReference type="EMBL" id="VOKX01000070">
    <property type="protein sequence ID" value="KAB7839483.1"/>
    <property type="molecule type" value="Genomic_DNA"/>
</dbReference>
<gene>
    <name evidence="1" type="ORF">FRZ00_21320</name>
</gene>
<name>A0A5N5W3X0_STRMB</name>
<evidence type="ECO:0000313" key="2">
    <source>
        <dbReference type="Proteomes" id="UP000327000"/>
    </source>
</evidence>